<dbReference type="EnsemblPlants" id="Pp3c21_17200V3.2">
    <property type="protein sequence ID" value="PAC:32914455.CDS.1"/>
    <property type="gene ID" value="Pp3c21_17200"/>
</dbReference>
<dbReference type="AlphaFoldDB" id="A0A7I3Z0U3"/>
<proteinExistence type="predicted"/>
<evidence type="ECO:0000313" key="2">
    <source>
        <dbReference type="Proteomes" id="UP000006727"/>
    </source>
</evidence>
<dbReference type="Proteomes" id="UP000006727">
    <property type="component" value="Chromosome 21"/>
</dbReference>
<keyword evidence="2" id="KW-1185">Reference proteome</keyword>
<reference evidence="1 2" key="2">
    <citation type="journal article" date="2018" name="Plant J.">
        <title>The Physcomitrella patens chromosome-scale assembly reveals moss genome structure and evolution.</title>
        <authorList>
            <person name="Lang D."/>
            <person name="Ullrich K.K."/>
            <person name="Murat F."/>
            <person name="Fuchs J."/>
            <person name="Jenkins J."/>
            <person name="Haas F.B."/>
            <person name="Piednoel M."/>
            <person name="Gundlach H."/>
            <person name="Van Bel M."/>
            <person name="Meyberg R."/>
            <person name="Vives C."/>
            <person name="Morata J."/>
            <person name="Symeonidi A."/>
            <person name="Hiss M."/>
            <person name="Muchero W."/>
            <person name="Kamisugi Y."/>
            <person name="Saleh O."/>
            <person name="Blanc G."/>
            <person name="Decker E.L."/>
            <person name="van Gessel N."/>
            <person name="Grimwood J."/>
            <person name="Hayes R.D."/>
            <person name="Graham S.W."/>
            <person name="Gunter L.E."/>
            <person name="McDaniel S.F."/>
            <person name="Hoernstein S.N.W."/>
            <person name="Larsson A."/>
            <person name="Li F.W."/>
            <person name="Perroud P.F."/>
            <person name="Phillips J."/>
            <person name="Ranjan P."/>
            <person name="Rokshar D.S."/>
            <person name="Rothfels C.J."/>
            <person name="Schneider L."/>
            <person name="Shu S."/>
            <person name="Stevenson D.W."/>
            <person name="Thummler F."/>
            <person name="Tillich M."/>
            <person name="Villarreal Aguilar J.C."/>
            <person name="Widiez T."/>
            <person name="Wong G.K."/>
            <person name="Wymore A."/>
            <person name="Zhang Y."/>
            <person name="Zimmer A.D."/>
            <person name="Quatrano R.S."/>
            <person name="Mayer K.F.X."/>
            <person name="Goodstein D."/>
            <person name="Casacuberta J.M."/>
            <person name="Vandepoele K."/>
            <person name="Reski R."/>
            <person name="Cuming A.C."/>
            <person name="Tuskan G.A."/>
            <person name="Maumus F."/>
            <person name="Salse J."/>
            <person name="Schmutz J."/>
            <person name="Rensing S.A."/>
        </authorList>
    </citation>
    <scope>NUCLEOTIDE SEQUENCE [LARGE SCALE GENOMIC DNA]</scope>
    <source>
        <strain evidence="1 2">cv. Gransden 2004</strain>
    </source>
</reference>
<dbReference type="Gramene" id="Pp3c21_17200V3.2">
    <property type="protein sequence ID" value="PAC:32914455.CDS.1"/>
    <property type="gene ID" value="Pp3c21_17200"/>
</dbReference>
<name>A0A7I3Z0U3_PHYPA</name>
<evidence type="ECO:0000313" key="1">
    <source>
        <dbReference type="EnsemblPlants" id="PAC:32914455.CDS.1"/>
    </source>
</evidence>
<dbReference type="PANTHER" id="PTHR31371">
    <property type="entry name" value="BNAC09G50660D PROTEIN"/>
    <property type="match status" value="1"/>
</dbReference>
<reference evidence="1 2" key="1">
    <citation type="journal article" date="2008" name="Science">
        <title>The Physcomitrella genome reveals evolutionary insights into the conquest of land by plants.</title>
        <authorList>
            <person name="Rensing S."/>
            <person name="Lang D."/>
            <person name="Zimmer A."/>
            <person name="Terry A."/>
            <person name="Salamov A."/>
            <person name="Shapiro H."/>
            <person name="Nishiyama T."/>
            <person name="Perroud P.-F."/>
            <person name="Lindquist E."/>
            <person name="Kamisugi Y."/>
            <person name="Tanahashi T."/>
            <person name="Sakakibara K."/>
            <person name="Fujita T."/>
            <person name="Oishi K."/>
            <person name="Shin-I T."/>
            <person name="Kuroki Y."/>
            <person name="Toyoda A."/>
            <person name="Suzuki Y."/>
            <person name="Hashimoto A."/>
            <person name="Yamaguchi K."/>
            <person name="Sugano A."/>
            <person name="Kohara Y."/>
            <person name="Fujiyama A."/>
            <person name="Anterola A."/>
            <person name="Aoki S."/>
            <person name="Ashton N."/>
            <person name="Barbazuk W.B."/>
            <person name="Barker E."/>
            <person name="Bennetzen J."/>
            <person name="Bezanilla M."/>
            <person name="Blankenship R."/>
            <person name="Cho S.H."/>
            <person name="Dutcher S."/>
            <person name="Estelle M."/>
            <person name="Fawcett J.A."/>
            <person name="Gundlach H."/>
            <person name="Hanada K."/>
            <person name="Heyl A."/>
            <person name="Hicks K.A."/>
            <person name="Hugh J."/>
            <person name="Lohr M."/>
            <person name="Mayer K."/>
            <person name="Melkozernov A."/>
            <person name="Murata T."/>
            <person name="Nelson D."/>
            <person name="Pils B."/>
            <person name="Prigge M."/>
            <person name="Reiss B."/>
            <person name="Renner T."/>
            <person name="Rombauts S."/>
            <person name="Rushton P."/>
            <person name="Sanderfoot A."/>
            <person name="Schween G."/>
            <person name="Shiu S.-H."/>
            <person name="Stueber K."/>
            <person name="Theodoulou F.L."/>
            <person name="Tu H."/>
            <person name="Van de Peer Y."/>
            <person name="Verrier P.J."/>
            <person name="Waters E."/>
            <person name="Wood A."/>
            <person name="Yang L."/>
            <person name="Cove D."/>
            <person name="Cuming A."/>
            <person name="Hasebe M."/>
            <person name="Lucas S."/>
            <person name="Mishler D.B."/>
            <person name="Reski R."/>
            <person name="Grigoriev I."/>
            <person name="Quatrano R.S."/>
            <person name="Boore J.L."/>
        </authorList>
    </citation>
    <scope>NUCLEOTIDE SEQUENCE [LARGE SCALE GENOMIC DNA]</scope>
    <source>
        <strain evidence="1 2">cv. Gransden 2004</strain>
    </source>
</reference>
<dbReference type="EMBL" id="ABEU02000021">
    <property type="status" value="NOT_ANNOTATED_CDS"/>
    <property type="molecule type" value="Genomic_DNA"/>
</dbReference>
<sequence length="140" mass="16265">MISKTCFLRVCDQRCVQGYDKYECMLVWEVRFYDCCRLGGRSRKYLSGLAPVAHNMIRWFSEHDFEQQLMVSRTKRILLQTLYFAYLAKIEAVITELLARLNYTCGHDQELKLNTGIGGCIAAADVLLQSWNEEVGQRHC</sequence>
<accession>A0A7I3Z0U3</accession>
<organism evidence="1 2">
    <name type="scientific">Physcomitrium patens</name>
    <name type="common">Spreading-leaved earth moss</name>
    <name type="synonym">Physcomitrella patens</name>
    <dbReference type="NCBI Taxonomy" id="3218"/>
    <lineage>
        <taxon>Eukaryota</taxon>
        <taxon>Viridiplantae</taxon>
        <taxon>Streptophyta</taxon>
        <taxon>Embryophyta</taxon>
        <taxon>Bryophyta</taxon>
        <taxon>Bryophytina</taxon>
        <taxon>Bryopsida</taxon>
        <taxon>Funariidae</taxon>
        <taxon>Funariales</taxon>
        <taxon>Funariaceae</taxon>
        <taxon>Physcomitrium</taxon>
    </lineage>
</organism>
<protein>
    <submittedName>
        <fullName evidence="1">Uncharacterized protein</fullName>
    </submittedName>
</protein>
<reference evidence="1" key="3">
    <citation type="submission" date="2020-12" db="UniProtKB">
        <authorList>
            <consortium name="EnsemblPlants"/>
        </authorList>
    </citation>
    <scope>IDENTIFICATION</scope>
</reference>
<dbReference type="PANTHER" id="PTHR31371:SF20">
    <property type="entry name" value="OS12G0146500 PROTEIN"/>
    <property type="match status" value="1"/>
</dbReference>